<dbReference type="InterPro" id="IPR013767">
    <property type="entry name" value="PAS_fold"/>
</dbReference>
<organism evidence="4 5">
    <name type="scientific">Thalassobacillus hwangdonensis</name>
    <dbReference type="NCBI Taxonomy" id="546108"/>
    <lineage>
        <taxon>Bacteria</taxon>
        <taxon>Bacillati</taxon>
        <taxon>Bacillota</taxon>
        <taxon>Bacilli</taxon>
        <taxon>Bacillales</taxon>
        <taxon>Bacillaceae</taxon>
        <taxon>Thalassobacillus</taxon>
    </lineage>
</organism>
<dbReference type="SMART" id="SM00267">
    <property type="entry name" value="GGDEF"/>
    <property type="match status" value="1"/>
</dbReference>
<dbReference type="EMBL" id="JBHTKL010000005">
    <property type="protein sequence ID" value="MFD1019799.1"/>
    <property type="molecule type" value="Genomic_DNA"/>
</dbReference>
<dbReference type="PROSITE" id="PS50113">
    <property type="entry name" value="PAC"/>
    <property type="match status" value="1"/>
</dbReference>
<dbReference type="InterPro" id="IPR029787">
    <property type="entry name" value="Nucleotide_cyclase"/>
</dbReference>
<dbReference type="NCBIfam" id="TIGR00229">
    <property type="entry name" value="sensory_box"/>
    <property type="match status" value="1"/>
</dbReference>
<protein>
    <submittedName>
        <fullName evidence="4">Diguanylate cyclase domain-containing protein</fullName>
        <ecNumber evidence="4">2.7.7.65</ecNumber>
    </submittedName>
</protein>
<dbReference type="InterPro" id="IPR052155">
    <property type="entry name" value="Biofilm_reg_signaling"/>
</dbReference>
<dbReference type="EC" id="2.7.7.65" evidence="4"/>
<reference evidence="5" key="1">
    <citation type="journal article" date="2019" name="Int. J. Syst. Evol. Microbiol.">
        <title>The Global Catalogue of Microorganisms (GCM) 10K type strain sequencing project: providing services to taxonomists for standard genome sequencing and annotation.</title>
        <authorList>
            <consortium name="The Broad Institute Genomics Platform"/>
            <consortium name="The Broad Institute Genome Sequencing Center for Infectious Disease"/>
            <person name="Wu L."/>
            <person name="Ma J."/>
        </authorList>
    </citation>
    <scope>NUCLEOTIDE SEQUENCE [LARGE SCALE GENOMIC DNA]</scope>
    <source>
        <strain evidence="5">CCUG 56607</strain>
    </source>
</reference>
<feature type="domain" description="PAS" evidence="1">
    <location>
        <begin position="142"/>
        <end position="213"/>
    </location>
</feature>
<dbReference type="InterPro" id="IPR000014">
    <property type="entry name" value="PAS"/>
</dbReference>
<proteinExistence type="predicted"/>
<accession>A0ABW3L144</accession>
<dbReference type="Gene3D" id="3.30.450.20">
    <property type="entry name" value="PAS domain"/>
    <property type="match status" value="2"/>
</dbReference>
<dbReference type="Pfam" id="PF00990">
    <property type="entry name" value="GGDEF"/>
    <property type="match status" value="1"/>
</dbReference>
<dbReference type="InterPro" id="IPR035965">
    <property type="entry name" value="PAS-like_dom_sf"/>
</dbReference>
<dbReference type="PROSITE" id="PS50887">
    <property type="entry name" value="GGDEF"/>
    <property type="match status" value="1"/>
</dbReference>
<evidence type="ECO:0000259" key="2">
    <source>
        <dbReference type="PROSITE" id="PS50113"/>
    </source>
</evidence>
<gene>
    <name evidence="4" type="ORF">ACFQ2J_11500</name>
</gene>
<dbReference type="RefSeq" id="WP_386062475.1">
    <property type="nucleotide sequence ID" value="NZ_JBHTKL010000005.1"/>
</dbReference>
<dbReference type="PROSITE" id="PS50112">
    <property type="entry name" value="PAS"/>
    <property type="match status" value="1"/>
</dbReference>
<comment type="caution">
    <text evidence="4">The sequence shown here is derived from an EMBL/GenBank/DDBJ whole genome shotgun (WGS) entry which is preliminary data.</text>
</comment>
<keyword evidence="5" id="KW-1185">Reference proteome</keyword>
<feature type="domain" description="PAC" evidence="2">
    <location>
        <begin position="217"/>
        <end position="267"/>
    </location>
</feature>
<dbReference type="SUPFAM" id="SSF55073">
    <property type="entry name" value="Nucleotide cyclase"/>
    <property type="match status" value="1"/>
</dbReference>
<dbReference type="Pfam" id="PF13188">
    <property type="entry name" value="PAS_8"/>
    <property type="match status" value="1"/>
</dbReference>
<dbReference type="GO" id="GO:0052621">
    <property type="term" value="F:diguanylate cyclase activity"/>
    <property type="evidence" value="ECO:0007669"/>
    <property type="project" value="UniProtKB-EC"/>
</dbReference>
<dbReference type="CDD" id="cd01949">
    <property type="entry name" value="GGDEF"/>
    <property type="match status" value="1"/>
</dbReference>
<feature type="domain" description="GGDEF" evidence="3">
    <location>
        <begin position="300"/>
        <end position="433"/>
    </location>
</feature>
<sequence>MKMSTVHDLIEHSPSMLKQVFDTISDGVLLYEKVEGAYRCVFLNNEAKKYFHTQGILYKRLDQAHDAATASYLREWLDRSVTTDVNAHSFSEEGLGFKGELTIHPFKGESGEYTYYVVMFRNIHAFKKNTELIEKKQRLEEMQDRYQALVEMSPDAVFVHDEREQIMYVNDAGVQLLRGKTQENLIGNSIYDYIDIESTSTIKNRLMEIIEKGDKSGPVERRFIKSDGTAFYVEVHAGRVKYNGRYAVQTICRDITERKKYEKHLEEMAYLDQLTRIPNRRYFYQQLEDAMTATGRNMHPSLALLYIDLDNFKEINDTFGHQAGDEVLIIFAKRVQKVLRGEDVFARLGGDEFVVMIPELEDQSLTVEIANRILSHVEQPIVLNQGTIDLTLSIGISVYPSHAENGRELLHHADLALYEAKKEDHIRIKCYES</sequence>
<dbReference type="InterPro" id="IPR000700">
    <property type="entry name" value="PAS-assoc_C"/>
</dbReference>
<dbReference type="NCBIfam" id="TIGR00254">
    <property type="entry name" value="GGDEF"/>
    <property type="match status" value="1"/>
</dbReference>
<keyword evidence="4" id="KW-0808">Transferase</keyword>
<dbReference type="PANTHER" id="PTHR44757">
    <property type="entry name" value="DIGUANYLATE CYCLASE DGCP"/>
    <property type="match status" value="1"/>
</dbReference>
<name>A0ABW3L144_9BACI</name>
<keyword evidence="4" id="KW-0548">Nucleotidyltransferase</keyword>
<evidence type="ECO:0000313" key="5">
    <source>
        <dbReference type="Proteomes" id="UP001596990"/>
    </source>
</evidence>
<dbReference type="Proteomes" id="UP001596990">
    <property type="component" value="Unassembled WGS sequence"/>
</dbReference>
<dbReference type="SUPFAM" id="SSF55785">
    <property type="entry name" value="PYP-like sensor domain (PAS domain)"/>
    <property type="match status" value="1"/>
</dbReference>
<dbReference type="CDD" id="cd00130">
    <property type="entry name" value="PAS"/>
    <property type="match status" value="1"/>
</dbReference>
<evidence type="ECO:0000259" key="3">
    <source>
        <dbReference type="PROSITE" id="PS50887"/>
    </source>
</evidence>
<dbReference type="PANTHER" id="PTHR44757:SF2">
    <property type="entry name" value="BIOFILM ARCHITECTURE MAINTENANCE PROTEIN MBAA"/>
    <property type="match status" value="1"/>
</dbReference>
<dbReference type="SMART" id="SM00091">
    <property type="entry name" value="PAS"/>
    <property type="match status" value="1"/>
</dbReference>
<dbReference type="InterPro" id="IPR043128">
    <property type="entry name" value="Rev_trsase/Diguanyl_cyclase"/>
</dbReference>
<dbReference type="Gene3D" id="3.30.70.270">
    <property type="match status" value="1"/>
</dbReference>
<dbReference type="Pfam" id="PF00989">
    <property type="entry name" value="PAS"/>
    <property type="match status" value="1"/>
</dbReference>
<evidence type="ECO:0000313" key="4">
    <source>
        <dbReference type="EMBL" id="MFD1019799.1"/>
    </source>
</evidence>
<evidence type="ECO:0000259" key="1">
    <source>
        <dbReference type="PROSITE" id="PS50112"/>
    </source>
</evidence>
<dbReference type="InterPro" id="IPR000160">
    <property type="entry name" value="GGDEF_dom"/>
</dbReference>